<dbReference type="SMART" id="SM00365">
    <property type="entry name" value="LRR_SD22"/>
    <property type="match status" value="4"/>
</dbReference>
<evidence type="ECO:0000256" key="1">
    <source>
        <dbReference type="ARBA" id="ARBA00022614"/>
    </source>
</evidence>
<dbReference type="Pfam" id="PF13855">
    <property type="entry name" value="LRR_8"/>
    <property type="match status" value="2"/>
</dbReference>
<sequence>MAEWQLLRALRGGPGTRSLSLTAKGLHRLPRDLGKMKNLEELSLRNNKLHCLPQEIEALSRLKVLNLGNNNFEEVPEQLQYLESLQKLHLFANKITRISPLVFDGLQNLVFLNLNNNQLNCLPPEIHRLGNLECLSVDNNRLECIPKELCYLQKLHELHLSNNSIIALPEEIRYLTRLKVLILSRNQINNLPDVSGDMLWKIIPAPHPILIFLVLFKQIEELELEELYCEGNPLFQKNPVSAVQEEDILTLKEVTARFIFTQLENKNCYLQTAIKQNLEVQKLLSHKQECVHCGCGFLGMWLECVQFVDVKQRMKTSRNLQLLPVRALLCSYKCFNRRDHGLFGIAVP</sequence>
<evidence type="ECO:0000256" key="6">
    <source>
        <dbReference type="ARBA" id="ARBA00032455"/>
    </source>
</evidence>
<name>A0A8D2KYZ2_VARKO</name>
<dbReference type="Ensembl" id="ENSVKKT00000014646.1">
    <property type="protein sequence ID" value="ENSVKKP00000014297.1"/>
    <property type="gene ID" value="ENSVKKG00000009848.1"/>
</dbReference>
<keyword evidence="8" id="KW-1185">Reference proteome</keyword>
<protein>
    <recommendedName>
        <fullName evidence="3">Leucine-rich repeat protein SHOC-2</fullName>
    </recommendedName>
    <alternativeName>
        <fullName evidence="6">Protein soc-2 homolog</fullName>
    </alternativeName>
    <alternativeName>
        <fullName evidence="4 5">protein Sur-8 homolog</fullName>
    </alternativeName>
</protein>
<evidence type="ECO:0000313" key="7">
    <source>
        <dbReference type="Ensembl" id="ENSVKKP00000014297.1"/>
    </source>
</evidence>
<dbReference type="PANTHER" id="PTHR48051:SF54">
    <property type="entry name" value="LEUCINE-RICH REPEAT-CONTAINING PROTEIN"/>
    <property type="match status" value="1"/>
</dbReference>
<organism evidence="7 8">
    <name type="scientific">Varanus komodoensis</name>
    <name type="common">Komodo dragon</name>
    <dbReference type="NCBI Taxonomy" id="61221"/>
    <lineage>
        <taxon>Eukaryota</taxon>
        <taxon>Metazoa</taxon>
        <taxon>Chordata</taxon>
        <taxon>Craniata</taxon>
        <taxon>Vertebrata</taxon>
        <taxon>Euteleostomi</taxon>
        <taxon>Lepidosauria</taxon>
        <taxon>Squamata</taxon>
        <taxon>Bifurcata</taxon>
        <taxon>Unidentata</taxon>
        <taxon>Episquamata</taxon>
        <taxon>Toxicofera</taxon>
        <taxon>Anguimorpha</taxon>
        <taxon>Paleoanguimorpha</taxon>
        <taxon>Varanoidea</taxon>
        <taxon>Varanidae</taxon>
        <taxon>Varanus</taxon>
    </lineage>
</organism>
<proteinExistence type="predicted"/>
<evidence type="ECO:0000256" key="4">
    <source>
        <dbReference type="ARBA" id="ARBA00029588"/>
    </source>
</evidence>
<dbReference type="PANTHER" id="PTHR48051">
    <property type="match status" value="1"/>
</dbReference>
<accession>A0A8D2KYZ2</accession>
<dbReference type="Gene3D" id="3.80.10.10">
    <property type="entry name" value="Ribonuclease Inhibitor"/>
    <property type="match status" value="2"/>
</dbReference>
<dbReference type="Proteomes" id="UP000694545">
    <property type="component" value="Unplaced"/>
</dbReference>
<dbReference type="InterPro" id="IPR050216">
    <property type="entry name" value="LRR_domain-containing"/>
</dbReference>
<reference evidence="7" key="1">
    <citation type="submission" date="2025-08" db="UniProtKB">
        <authorList>
            <consortium name="Ensembl"/>
        </authorList>
    </citation>
    <scope>IDENTIFICATION</scope>
</reference>
<dbReference type="Pfam" id="PF00560">
    <property type="entry name" value="LRR_1"/>
    <property type="match status" value="1"/>
</dbReference>
<keyword evidence="1" id="KW-0433">Leucine-rich repeat</keyword>
<evidence type="ECO:0000313" key="8">
    <source>
        <dbReference type="Proteomes" id="UP000694545"/>
    </source>
</evidence>
<dbReference type="InterPro" id="IPR001611">
    <property type="entry name" value="Leu-rich_rpt"/>
</dbReference>
<dbReference type="InterPro" id="IPR003591">
    <property type="entry name" value="Leu-rich_rpt_typical-subtyp"/>
</dbReference>
<reference evidence="7" key="2">
    <citation type="submission" date="2025-09" db="UniProtKB">
        <authorList>
            <consortium name="Ensembl"/>
        </authorList>
    </citation>
    <scope>IDENTIFICATION</scope>
</reference>
<dbReference type="OMA" id="CFNKSGH"/>
<dbReference type="PROSITE" id="PS51450">
    <property type="entry name" value="LRR"/>
    <property type="match status" value="6"/>
</dbReference>
<dbReference type="AlphaFoldDB" id="A0A8D2KYZ2"/>
<evidence type="ECO:0000256" key="3">
    <source>
        <dbReference type="ARBA" id="ARBA00023907"/>
    </source>
</evidence>
<dbReference type="GO" id="GO:0005737">
    <property type="term" value="C:cytoplasm"/>
    <property type="evidence" value="ECO:0007669"/>
    <property type="project" value="TreeGrafter"/>
</dbReference>
<evidence type="ECO:0000256" key="5">
    <source>
        <dbReference type="ARBA" id="ARBA00029998"/>
    </source>
</evidence>
<dbReference type="SUPFAM" id="SSF52058">
    <property type="entry name" value="L domain-like"/>
    <property type="match status" value="1"/>
</dbReference>
<dbReference type="InterPro" id="IPR032675">
    <property type="entry name" value="LRR_dom_sf"/>
</dbReference>
<keyword evidence="2" id="KW-0677">Repeat</keyword>
<evidence type="ECO:0000256" key="2">
    <source>
        <dbReference type="ARBA" id="ARBA00022737"/>
    </source>
</evidence>
<dbReference type="SMART" id="SM00369">
    <property type="entry name" value="LRR_TYP"/>
    <property type="match status" value="7"/>
</dbReference>
<dbReference type="SMART" id="SM00364">
    <property type="entry name" value="LRR_BAC"/>
    <property type="match status" value="6"/>
</dbReference>